<dbReference type="SMART" id="SM00363">
    <property type="entry name" value="S4"/>
    <property type="match status" value="1"/>
</dbReference>
<keyword evidence="2 4" id="KW-0694">RNA-binding</keyword>
<dbReference type="InterPro" id="IPR036986">
    <property type="entry name" value="S4_RNA-bd_sf"/>
</dbReference>
<dbReference type="CDD" id="cd02870">
    <property type="entry name" value="PseudoU_synth_RsuA_like"/>
    <property type="match status" value="1"/>
</dbReference>
<dbReference type="InterPro" id="IPR042092">
    <property type="entry name" value="PsdUridine_s_RsuA/RluB/E/F_cat"/>
</dbReference>
<dbReference type="InterPro" id="IPR006145">
    <property type="entry name" value="PsdUridine_synth_RsuA/RluA"/>
</dbReference>
<evidence type="ECO:0000256" key="2">
    <source>
        <dbReference type="ARBA" id="ARBA00022884"/>
    </source>
</evidence>
<dbReference type="InterPro" id="IPR020103">
    <property type="entry name" value="PsdUridine_synth_cat_dom_sf"/>
</dbReference>
<dbReference type="AlphaFoldDB" id="A0A7X6N1L9"/>
<accession>A0A7X6N1L9</accession>
<dbReference type="CDD" id="cd00165">
    <property type="entry name" value="S4"/>
    <property type="match status" value="1"/>
</dbReference>
<dbReference type="SUPFAM" id="SSF55174">
    <property type="entry name" value="Alpha-L RNA-binding motif"/>
    <property type="match status" value="1"/>
</dbReference>
<dbReference type="FunFam" id="3.30.70.1560:FF:000001">
    <property type="entry name" value="Pseudouridine synthase"/>
    <property type="match status" value="1"/>
</dbReference>
<evidence type="ECO:0000256" key="5">
    <source>
        <dbReference type="RuleBase" id="RU003887"/>
    </source>
</evidence>
<dbReference type="InterPro" id="IPR018496">
    <property type="entry name" value="PsdUridine_synth_RsuA/RluB_CS"/>
</dbReference>
<reference evidence="7 8" key="1">
    <citation type="submission" date="2020-04" db="EMBL/GenBank/DDBJ databases">
        <title>MicrobeNet Type strains.</title>
        <authorList>
            <person name="Nicholson A.C."/>
        </authorList>
    </citation>
    <scope>NUCLEOTIDE SEQUENCE [LARGE SCALE GENOMIC DNA]</scope>
    <source>
        <strain evidence="7 8">CCUG 61472</strain>
    </source>
</reference>
<dbReference type="InterPro" id="IPR000748">
    <property type="entry name" value="PsdUridine_synth_RsuA/RluB/E/F"/>
</dbReference>
<evidence type="ECO:0000313" key="7">
    <source>
        <dbReference type="EMBL" id="NKZ23617.1"/>
    </source>
</evidence>
<dbReference type="Pfam" id="PF00849">
    <property type="entry name" value="PseudoU_synth_2"/>
    <property type="match status" value="1"/>
</dbReference>
<organism evidence="7 8">
    <name type="scientific">Periweissella fabalis</name>
    <dbReference type="NCBI Taxonomy" id="1070421"/>
    <lineage>
        <taxon>Bacteria</taxon>
        <taxon>Bacillati</taxon>
        <taxon>Bacillota</taxon>
        <taxon>Bacilli</taxon>
        <taxon>Lactobacillales</taxon>
        <taxon>Lactobacillaceae</taxon>
        <taxon>Periweissella</taxon>
    </lineage>
</organism>
<dbReference type="FunFam" id="3.10.290.10:FF:000003">
    <property type="entry name" value="Pseudouridine synthase"/>
    <property type="match status" value="1"/>
</dbReference>
<gene>
    <name evidence="7" type="ORF">HF964_02190</name>
</gene>
<dbReference type="Proteomes" id="UP000549765">
    <property type="component" value="Unassembled WGS sequence"/>
</dbReference>
<dbReference type="Gene3D" id="3.10.290.10">
    <property type="entry name" value="RNA-binding S4 domain"/>
    <property type="match status" value="1"/>
</dbReference>
<evidence type="ECO:0000256" key="1">
    <source>
        <dbReference type="ARBA" id="ARBA00008348"/>
    </source>
</evidence>
<dbReference type="EMBL" id="JAAXPN010000001">
    <property type="protein sequence ID" value="NKZ23617.1"/>
    <property type="molecule type" value="Genomic_DNA"/>
</dbReference>
<dbReference type="PROSITE" id="PS01149">
    <property type="entry name" value="PSI_RSU"/>
    <property type="match status" value="1"/>
</dbReference>
<dbReference type="GO" id="GO:0005829">
    <property type="term" value="C:cytosol"/>
    <property type="evidence" value="ECO:0007669"/>
    <property type="project" value="UniProtKB-ARBA"/>
</dbReference>
<dbReference type="PANTHER" id="PTHR47683:SF2">
    <property type="entry name" value="RNA-BINDING S4 DOMAIN-CONTAINING PROTEIN"/>
    <property type="match status" value="1"/>
</dbReference>
<proteinExistence type="inferred from homology"/>
<name>A0A7X6N1L9_9LACO</name>
<evidence type="ECO:0000256" key="3">
    <source>
        <dbReference type="ARBA" id="ARBA00023235"/>
    </source>
</evidence>
<protein>
    <recommendedName>
        <fullName evidence="5">Pseudouridine synthase</fullName>
        <ecNumber evidence="5">5.4.99.-</ecNumber>
    </recommendedName>
</protein>
<dbReference type="GO" id="GO:0003723">
    <property type="term" value="F:RNA binding"/>
    <property type="evidence" value="ECO:0007669"/>
    <property type="project" value="UniProtKB-KW"/>
</dbReference>
<dbReference type="EC" id="5.4.99.-" evidence="5"/>
<evidence type="ECO:0000256" key="4">
    <source>
        <dbReference type="PROSITE-ProRule" id="PRU00182"/>
    </source>
</evidence>
<dbReference type="GO" id="GO:0000455">
    <property type="term" value="P:enzyme-directed rRNA pseudouridine synthesis"/>
    <property type="evidence" value="ECO:0007669"/>
    <property type="project" value="UniProtKB-ARBA"/>
</dbReference>
<dbReference type="GO" id="GO:0120159">
    <property type="term" value="F:rRNA pseudouridine synthase activity"/>
    <property type="evidence" value="ECO:0007669"/>
    <property type="project" value="UniProtKB-ARBA"/>
</dbReference>
<dbReference type="Gene3D" id="3.30.70.1560">
    <property type="entry name" value="Alpha-L RNA-binding motif"/>
    <property type="match status" value="1"/>
</dbReference>
<dbReference type="InterPro" id="IPR050343">
    <property type="entry name" value="RsuA_PseudoU_synthase"/>
</dbReference>
<dbReference type="InterPro" id="IPR020094">
    <property type="entry name" value="TruA/RsuA/RluB/E/F_N"/>
</dbReference>
<comment type="caution">
    <text evidence="7">The sequence shown here is derived from an EMBL/GenBank/DDBJ whole genome shotgun (WGS) entry which is preliminary data.</text>
</comment>
<dbReference type="Gene3D" id="3.30.70.580">
    <property type="entry name" value="Pseudouridine synthase I, catalytic domain, N-terminal subdomain"/>
    <property type="match status" value="1"/>
</dbReference>
<dbReference type="InterPro" id="IPR002942">
    <property type="entry name" value="S4_RNA-bd"/>
</dbReference>
<dbReference type="RefSeq" id="WP_168721402.1">
    <property type="nucleotide sequence ID" value="NZ_JAAXPN010000001.1"/>
</dbReference>
<dbReference type="SUPFAM" id="SSF55120">
    <property type="entry name" value="Pseudouridine synthase"/>
    <property type="match status" value="1"/>
</dbReference>
<dbReference type="Pfam" id="PF01479">
    <property type="entry name" value="S4"/>
    <property type="match status" value="1"/>
</dbReference>
<evidence type="ECO:0000313" key="8">
    <source>
        <dbReference type="Proteomes" id="UP000549765"/>
    </source>
</evidence>
<dbReference type="PROSITE" id="PS50889">
    <property type="entry name" value="S4"/>
    <property type="match status" value="1"/>
</dbReference>
<keyword evidence="8" id="KW-1185">Reference proteome</keyword>
<dbReference type="PANTHER" id="PTHR47683">
    <property type="entry name" value="PSEUDOURIDINE SYNTHASE FAMILY PROTEIN-RELATED"/>
    <property type="match status" value="1"/>
</dbReference>
<feature type="domain" description="RNA-binding S4" evidence="6">
    <location>
        <begin position="3"/>
        <end position="60"/>
    </location>
</feature>
<keyword evidence="3 5" id="KW-0413">Isomerase</keyword>
<dbReference type="NCBIfam" id="TIGR00093">
    <property type="entry name" value="pseudouridine synthase"/>
    <property type="match status" value="1"/>
</dbReference>
<evidence type="ECO:0000259" key="6">
    <source>
        <dbReference type="SMART" id="SM00363"/>
    </source>
</evidence>
<comment type="similarity">
    <text evidence="1 5">Belongs to the pseudouridine synthase RsuA family.</text>
</comment>
<sequence>MADRLQKVMAQAGVASRRKSEELIATGHVTVNGQVMTELGYKVQPKDKIEVDGMPVQQAEKLVYYLLYKPRGFVSTAKDEKGRRTVVDLLTDVNERVYPVGRLDFDTTGALIMTNDGDLMNYLTHPKYEVDKVYTAKVEGIPTNDELMQLRHGIKLEGKMTKPARTKILNTKTNENKKTTSLVQITIHEGRNHQVKKMFKHIGHEVVGLRRESYGFLDLHGLQPGDYRELRFEEVEALKNGKANLKVQGRL</sequence>